<protein>
    <recommendedName>
        <fullName evidence="5">RNase H type-1 domain-containing protein</fullName>
    </recommendedName>
</protein>
<dbReference type="GO" id="GO:0004523">
    <property type="term" value="F:RNA-DNA hybrid ribonuclease activity"/>
    <property type="evidence" value="ECO:0007669"/>
    <property type="project" value="InterPro"/>
</dbReference>
<dbReference type="PANTHER" id="PTHR47074">
    <property type="entry name" value="BNAC02G40300D PROTEIN"/>
    <property type="match status" value="1"/>
</dbReference>
<feature type="domain" description="RNase H type-1" evidence="1">
    <location>
        <begin position="101"/>
        <end position="222"/>
    </location>
</feature>
<dbReference type="CDD" id="cd06222">
    <property type="entry name" value="RNase_H_like"/>
    <property type="match status" value="1"/>
</dbReference>
<dbReference type="InterPro" id="IPR002156">
    <property type="entry name" value="RNaseH_domain"/>
</dbReference>
<evidence type="ECO:0000313" key="3">
    <source>
        <dbReference type="EMBL" id="KAG8500865.1"/>
    </source>
</evidence>
<evidence type="ECO:0000313" key="4">
    <source>
        <dbReference type="Proteomes" id="UP000701853"/>
    </source>
</evidence>
<keyword evidence="4" id="KW-1185">Reference proteome</keyword>
<proteinExistence type="predicted"/>
<accession>A0A8J5ZFR9</accession>
<dbReference type="PANTHER" id="PTHR47074:SF61">
    <property type="entry name" value="RNASE H TYPE-1 DOMAIN-CONTAINING PROTEIN"/>
    <property type="match status" value="1"/>
</dbReference>
<comment type="caution">
    <text evidence="3">The sequence shown here is derived from an EMBL/GenBank/DDBJ whole genome shotgun (WGS) entry which is preliminary data.</text>
</comment>
<evidence type="ECO:0008006" key="5">
    <source>
        <dbReference type="Google" id="ProtNLM"/>
    </source>
</evidence>
<dbReference type="Proteomes" id="UP000701853">
    <property type="component" value="Chromosome 2"/>
</dbReference>
<dbReference type="AlphaFoldDB" id="A0A8J5ZFR9"/>
<dbReference type="InterPro" id="IPR036397">
    <property type="entry name" value="RNaseH_sf"/>
</dbReference>
<dbReference type="Gene3D" id="3.30.420.10">
    <property type="entry name" value="Ribonuclease H-like superfamily/Ribonuclease H"/>
    <property type="match status" value="1"/>
</dbReference>
<feature type="domain" description="Reverse transcriptase zinc-binding" evidence="2">
    <location>
        <begin position="2"/>
        <end position="36"/>
    </location>
</feature>
<dbReference type="Pfam" id="PF13966">
    <property type="entry name" value="zf-RVT"/>
    <property type="match status" value="1"/>
</dbReference>
<gene>
    <name evidence="3" type="ORF">CXB51_002873</name>
</gene>
<dbReference type="InterPro" id="IPR012337">
    <property type="entry name" value="RNaseH-like_sf"/>
</dbReference>
<dbReference type="InterPro" id="IPR026960">
    <property type="entry name" value="RVT-Znf"/>
</dbReference>
<evidence type="ECO:0000259" key="2">
    <source>
        <dbReference type="Pfam" id="PF13966"/>
    </source>
</evidence>
<dbReference type="GO" id="GO:0003676">
    <property type="term" value="F:nucleic acid binding"/>
    <property type="evidence" value="ECO:0007669"/>
    <property type="project" value="InterPro"/>
</dbReference>
<dbReference type="SUPFAM" id="SSF53098">
    <property type="entry name" value="Ribonuclease H-like"/>
    <property type="match status" value="1"/>
</dbReference>
<sequence length="253" mass="29423">MQHRQLVSNTNCPRCDESAETIDHIFRECPITVEVWTLLKIQNLILVPNMDFLQWITWIFDLFSSQLRHLFCCGLLETRRSIKGKETRKWSDPPREFVKINFDGAYNETHHKSASGVVVKNEEGLVLLSCSEIHHGVSSAFAAEAIACRKAVQVGVEHQWPKVIIEGDSLTIIKKCRNKSQDRSHIGAYIHDIQQNINRYRSFFFKHTLRSANNLAHVIATETLRREEEMYLEMGVPVYAEIQQRMDRRRESD</sequence>
<dbReference type="OrthoDB" id="1001386at2759"/>
<dbReference type="EMBL" id="JAHUZN010000002">
    <property type="protein sequence ID" value="KAG8500865.1"/>
    <property type="molecule type" value="Genomic_DNA"/>
</dbReference>
<evidence type="ECO:0000259" key="1">
    <source>
        <dbReference type="Pfam" id="PF13456"/>
    </source>
</evidence>
<organism evidence="3 4">
    <name type="scientific">Gossypium anomalum</name>
    <dbReference type="NCBI Taxonomy" id="47600"/>
    <lineage>
        <taxon>Eukaryota</taxon>
        <taxon>Viridiplantae</taxon>
        <taxon>Streptophyta</taxon>
        <taxon>Embryophyta</taxon>
        <taxon>Tracheophyta</taxon>
        <taxon>Spermatophyta</taxon>
        <taxon>Magnoliopsida</taxon>
        <taxon>eudicotyledons</taxon>
        <taxon>Gunneridae</taxon>
        <taxon>Pentapetalae</taxon>
        <taxon>rosids</taxon>
        <taxon>malvids</taxon>
        <taxon>Malvales</taxon>
        <taxon>Malvaceae</taxon>
        <taxon>Malvoideae</taxon>
        <taxon>Gossypium</taxon>
    </lineage>
</organism>
<dbReference type="Pfam" id="PF13456">
    <property type="entry name" value="RVT_3"/>
    <property type="match status" value="1"/>
</dbReference>
<reference evidence="3 4" key="1">
    <citation type="journal article" date="2021" name="bioRxiv">
        <title>The Gossypium anomalum genome as a resource for cotton improvement and evolutionary analysis of hybrid incompatibility.</title>
        <authorList>
            <person name="Grover C.E."/>
            <person name="Yuan D."/>
            <person name="Arick M.A."/>
            <person name="Miller E.R."/>
            <person name="Hu G."/>
            <person name="Peterson D.G."/>
            <person name="Wendel J.F."/>
            <person name="Udall J.A."/>
        </authorList>
    </citation>
    <scope>NUCLEOTIDE SEQUENCE [LARGE SCALE GENOMIC DNA]</scope>
    <source>
        <strain evidence="3">JFW-Udall</strain>
        <tissue evidence="3">Leaf</tissue>
    </source>
</reference>
<dbReference type="InterPro" id="IPR044730">
    <property type="entry name" value="RNase_H-like_dom_plant"/>
</dbReference>
<dbReference type="InterPro" id="IPR052929">
    <property type="entry name" value="RNase_H-like_EbsB-rel"/>
</dbReference>
<name>A0A8J5ZFR9_9ROSI</name>